<evidence type="ECO:0000256" key="7">
    <source>
        <dbReference type="ARBA" id="ARBA00022842"/>
    </source>
</evidence>
<comment type="pathway">
    <text evidence="1 13">Cofactor biosynthesis; thiamine diphosphate biosynthesis; thiamine phosphate from 4-amino-2-methyl-5-diphosphomethylpyrimidine and 4-methyl-5-(2-phosphoethyl)-thiazole: step 1/1.</text>
</comment>
<evidence type="ECO:0000256" key="6">
    <source>
        <dbReference type="ARBA" id="ARBA00022840"/>
    </source>
</evidence>
<keyword evidence="2 13" id="KW-0808">Transferase</keyword>
<keyword evidence="19" id="KW-1185">Reference proteome</keyword>
<keyword evidence="8 13" id="KW-0784">Thiamine biosynthesis</keyword>
<dbReference type="SUPFAM" id="SSF53613">
    <property type="entry name" value="Ribokinase-like"/>
    <property type="match status" value="1"/>
</dbReference>
<dbReference type="FunFam" id="3.40.1190.20:FF:000003">
    <property type="entry name" value="Phosphomethylpyrimidine kinase ThiD"/>
    <property type="match status" value="1"/>
</dbReference>
<keyword evidence="7 13" id="KW-0460">Magnesium</keyword>
<dbReference type="InterPro" id="IPR029056">
    <property type="entry name" value="Ribokinase-like"/>
</dbReference>
<feature type="binding site" evidence="13">
    <location>
        <position position="370"/>
    </location>
    <ligand>
        <name>4-amino-2-methyl-5-(diphosphooxymethyl)pyrimidine</name>
        <dbReference type="ChEBI" id="CHEBI:57841"/>
    </ligand>
</feature>
<dbReference type="GO" id="GO:0005829">
    <property type="term" value="C:cytosol"/>
    <property type="evidence" value="ECO:0007669"/>
    <property type="project" value="TreeGrafter"/>
</dbReference>
<keyword evidence="3 13" id="KW-0479">Metal-binding</keyword>
<dbReference type="AlphaFoldDB" id="A0A2K4X673"/>
<keyword evidence="9" id="KW-0511">Multifunctional enzyme</keyword>
<dbReference type="CDD" id="cd01169">
    <property type="entry name" value="HMPP_kinase"/>
    <property type="match status" value="1"/>
</dbReference>
<dbReference type="GO" id="GO:0008972">
    <property type="term" value="F:phosphomethylpyrimidine kinase activity"/>
    <property type="evidence" value="ECO:0007669"/>
    <property type="project" value="InterPro"/>
</dbReference>
<dbReference type="EMBL" id="AQGW01000018">
    <property type="protein sequence ID" value="MBE0382013.1"/>
    <property type="molecule type" value="Genomic_DNA"/>
</dbReference>
<dbReference type="InterPro" id="IPR013785">
    <property type="entry name" value="Aldolase_TIM"/>
</dbReference>
<dbReference type="GO" id="GO:0008902">
    <property type="term" value="F:hydroxymethylpyrimidine kinase activity"/>
    <property type="evidence" value="ECO:0007669"/>
    <property type="project" value="TreeGrafter"/>
</dbReference>
<comment type="catalytic activity">
    <reaction evidence="11 13">
        <text>2-(2-carboxy-4-methylthiazol-5-yl)ethyl phosphate + 4-amino-2-methyl-5-(diphosphooxymethyl)pyrimidine + 2 H(+) = thiamine phosphate + CO2 + diphosphate</text>
        <dbReference type="Rhea" id="RHEA:47848"/>
        <dbReference type="ChEBI" id="CHEBI:15378"/>
        <dbReference type="ChEBI" id="CHEBI:16526"/>
        <dbReference type="ChEBI" id="CHEBI:33019"/>
        <dbReference type="ChEBI" id="CHEBI:37575"/>
        <dbReference type="ChEBI" id="CHEBI:57841"/>
        <dbReference type="ChEBI" id="CHEBI:62890"/>
        <dbReference type="EC" id="2.5.1.3"/>
    </reaction>
</comment>
<organism evidence="17 18">
    <name type="scientific">Pseudoalteromonas carrageenovora IAM 12662</name>
    <dbReference type="NCBI Taxonomy" id="1314868"/>
    <lineage>
        <taxon>Bacteria</taxon>
        <taxon>Pseudomonadati</taxon>
        <taxon>Pseudomonadota</taxon>
        <taxon>Gammaproteobacteria</taxon>
        <taxon>Alteromonadales</taxon>
        <taxon>Pseudoalteromonadaceae</taxon>
        <taxon>Pseudoalteromonas</taxon>
    </lineage>
</organism>
<evidence type="ECO:0000256" key="2">
    <source>
        <dbReference type="ARBA" id="ARBA00022679"/>
    </source>
</evidence>
<keyword evidence="4" id="KW-0547">Nucleotide-binding</keyword>
<dbReference type="GeneID" id="93662457"/>
<feature type="domain" description="Thiamine phosphate synthase/TenI" evidence="14">
    <location>
        <begin position="322"/>
        <end position="490"/>
    </location>
</feature>
<dbReference type="InterPro" id="IPR004399">
    <property type="entry name" value="HMP/HMP-P_kinase_dom"/>
</dbReference>
<evidence type="ECO:0000256" key="3">
    <source>
        <dbReference type="ARBA" id="ARBA00022723"/>
    </source>
</evidence>
<comment type="cofactor">
    <cofactor evidence="13">
        <name>Mg(2+)</name>
        <dbReference type="ChEBI" id="CHEBI:18420"/>
    </cofactor>
    <text evidence="13">Binds 1 Mg(2+) ion per subunit.</text>
</comment>
<sequence>MNNLVWTIAGSDSGGGAGIQADIKAMQSFGVHGCTAITALTAQNSLGVEAINAVSTDIIESQLLALESDMKAKVIKIGMLANVQQIQLISEHIAHYKAKWPVPPVIVYDPVAIASSGDVLTEEDTVSAIKECLMPLVDVITPNTHETQLLTGVYLIGPSAVKDAANKLLSWGAKAVVIKGGHWDYPSGYCIDYCVNNFTQKGEEYWLGNKKIQSPHSHGTGCSMASVIAACLAKDYPLKDAFILAKAYINQGLKQSVRYGEGIGPVAHTAFPVNLDDFPQVIEPGSWLGDELDFDVPLEFNMAADFAPCESKILGLYAVVSSIEWLTKCLEQGIKTVQLRVKNKTDIELDELIKQAVELGKKYSAHVFINDYWQLAIKHAAYGVHLGQEDLEIANLAAIKDAGLRLGLSTHGFYEMLRAHNYRPSYMAFGAIYPTTTKDMTGQIQGLDKLKKFVPLMQSYPTVAIGGIDLTRASEVADTGVGSVAVVRAISESDDYIAAISALQSVINQPNG</sequence>
<dbReference type="NCBIfam" id="TIGR00097">
    <property type="entry name" value="HMP-P_kinase"/>
    <property type="match status" value="1"/>
</dbReference>
<evidence type="ECO:0000256" key="9">
    <source>
        <dbReference type="ARBA" id="ARBA00023268"/>
    </source>
</evidence>
<dbReference type="EC" id="2.5.1.3" evidence="13"/>
<dbReference type="GO" id="GO:0005524">
    <property type="term" value="F:ATP binding"/>
    <property type="evidence" value="ECO:0007669"/>
    <property type="project" value="UniProtKB-KW"/>
</dbReference>
<dbReference type="NCBIfam" id="NF002904">
    <property type="entry name" value="PRK03512.1"/>
    <property type="match status" value="1"/>
</dbReference>
<gene>
    <name evidence="13 17" type="primary">thiE</name>
    <name evidence="16" type="synonym">thiDE</name>
    <name evidence="17" type="ORF">PCAR9_A20234</name>
    <name evidence="16" type="ORF">PCARR_a0273</name>
</gene>
<dbReference type="PANTHER" id="PTHR20858:SF17">
    <property type="entry name" value="HYDROXYMETHYLPYRIMIDINE_PHOSPHOMETHYLPYRIMIDINE KINASE THI20-RELATED"/>
    <property type="match status" value="1"/>
</dbReference>
<evidence type="ECO:0000313" key="17">
    <source>
        <dbReference type="EMBL" id="SOU39814.1"/>
    </source>
</evidence>
<feature type="binding site" evidence="13">
    <location>
        <position position="438"/>
    </location>
    <ligand>
        <name>4-amino-2-methyl-5-(diphosphooxymethyl)pyrimidine</name>
        <dbReference type="ChEBI" id="CHEBI:57841"/>
    </ligand>
</feature>
<dbReference type="GO" id="GO:0009229">
    <property type="term" value="P:thiamine diphosphate biosynthetic process"/>
    <property type="evidence" value="ECO:0007669"/>
    <property type="project" value="UniProtKB-UniRule"/>
</dbReference>
<evidence type="ECO:0000256" key="1">
    <source>
        <dbReference type="ARBA" id="ARBA00005165"/>
    </source>
</evidence>
<comment type="function">
    <text evidence="13">Condenses 4-methyl-5-(beta-hydroxyethyl)thiazole monophosphate (THZ-P) and 2-methyl-4-amino-5-hydroxymethyl pyrimidine pyrophosphate (HMP-PP) to form thiamine monophosphate (TMP).</text>
</comment>
<dbReference type="InterPro" id="IPR022998">
    <property type="entry name" value="ThiamineP_synth_TenI"/>
</dbReference>
<reference evidence="17 18" key="2">
    <citation type="submission" date="2017-11" db="EMBL/GenBank/DDBJ databases">
        <authorList>
            <person name="Han C.G."/>
        </authorList>
    </citation>
    <scope>NUCLEOTIDE SEQUENCE [LARGE SCALE GENOMIC DNA]</scope>
    <source>
        <strain evidence="18">ATCC 43555</strain>
        <strain evidence="17">ATCC43555</strain>
    </source>
</reference>
<feature type="domain" description="Pyridoxamine kinase/Phosphomethylpyrimidine kinase" evidence="15">
    <location>
        <begin position="12"/>
        <end position="266"/>
    </location>
</feature>
<evidence type="ECO:0000256" key="8">
    <source>
        <dbReference type="ARBA" id="ARBA00022977"/>
    </source>
</evidence>
<evidence type="ECO:0000256" key="12">
    <source>
        <dbReference type="ARBA" id="ARBA00047883"/>
    </source>
</evidence>
<evidence type="ECO:0000256" key="5">
    <source>
        <dbReference type="ARBA" id="ARBA00022777"/>
    </source>
</evidence>
<dbReference type="PANTHER" id="PTHR20858">
    <property type="entry name" value="PHOSPHOMETHYLPYRIMIDINE KINASE"/>
    <property type="match status" value="1"/>
</dbReference>
<evidence type="ECO:0000313" key="19">
    <source>
        <dbReference type="Proteomes" id="UP000615003"/>
    </source>
</evidence>
<dbReference type="InterPro" id="IPR034291">
    <property type="entry name" value="TMP_synthase"/>
</dbReference>
<feature type="binding site" evidence="13">
    <location>
        <begin position="435"/>
        <end position="437"/>
    </location>
    <ligand>
        <name>2-[(2R,5Z)-2-carboxy-4-methylthiazol-5(2H)-ylidene]ethyl phosphate</name>
        <dbReference type="ChEBI" id="CHEBI:62899"/>
    </ligand>
</feature>
<reference evidence="16 19" key="1">
    <citation type="submission" date="2015-06" db="EMBL/GenBank/DDBJ databases">
        <title>Genome sequence of Pseudoalteromonas carrageenovora.</title>
        <authorList>
            <person name="Xie B.-B."/>
            <person name="Rong J.-C."/>
            <person name="Qin Q.-L."/>
            <person name="Zhang Y.-Z."/>
        </authorList>
    </citation>
    <scope>NUCLEOTIDE SEQUENCE [LARGE SCALE GENOMIC DNA]</scope>
    <source>
        <strain evidence="16 19">IAM 12662</strain>
    </source>
</reference>
<dbReference type="GO" id="GO:0000287">
    <property type="term" value="F:magnesium ion binding"/>
    <property type="evidence" value="ECO:0007669"/>
    <property type="project" value="UniProtKB-UniRule"/>
</dbReference>
<dbReference type="SUPFAM" id="SSF51391">
    <property type="entry name" value="Thiamin phosphate synthase"/>
    <property type="match status" value="1"/>
</dbReference>
<comment type="similarity">
    <text evidence="13">Belongs to the thiamine-phosphate synthase family.</text>
</comment>
<feature type="binding site" evidence="13">
    <location>
        <position position="409"/>
    </location>
    <ligand>
        <name>4-amino-2-methyl-5-(diphosphooxymethyl)pyrimidine</name>
        <dbReference type="ChEBI" id="CHEBI:57841"/>
    </ligand>
</feature>
<name>A0A2K4X673_PSEVC</name>
<evidence type="ECO:0000313" key="16">
    <source>
        <dbReference type="EMBL" id="MBE0382013.1"/>
    </source>
</evidence>
<dbReference type="Gene3D" id="3.20.20.70">
    <property type="entry name" value="Aldolase class I"/>
    <property type="match status" value="1"/>
</dbReference>
<dbReference type="CDD" id="cd00564">
    <property type="entry name" value="TMP_TenI"/>
    <property type="match status" value="1"/>
</dbReference>
<dbReference type="Proteomes" id="UP000238288">
    <property type="component" value="Chromosome PCAR9a"/>
</dbReference>
<feature type="binding site" evidence="13">
    <location>
        <position position="467"/>
    </location>
    <ligand>
        <name>2-[(2R,5Z)-2-carboxy-4-methylthiazol-5(2H)-ylidene]ethyl phosphate</name>
        <dbReference type="ChEBI" id="CHEBI:62899"/>
    </ligand>
</feature>
<evidence type="ECO:0000259" key="15">
    <source>
        <dbReference type="Pfam" id="PF08543"/>
    </source>
</evidence>
<evidence type="ECO:0000313" key="18">
    <source>
        <dbReference type="Proteomes" id="UP000238288"/>
    </source>
</evidence>
<comment type="catalytic activity">
    <reaction evidence="12 13">
        <text>2-[(2R,5Z)-2-carboxy-4-methylthiazol-5(2H)-ylidene]ethyl phosphate + 4-amino-2-methyl-5-(diphosphooxymethyl)pyrimidine + 2 H(+) = thiamine phosphate + CO2 + diphosphate</text>
        <dbReference type="Rhea" id="RHEA:47844"/>
        <dbReference type="ChEBI" id="CHEBI:15378"/>
        <dbReference type="ChEBI" id="CHEBI:16526"/>
        <dbReference type="ChEBI" id="CHEBI:33019"/>
        <dbReference type="ChEBI" id="CHEBI:37575"/>
        <dbReference type="ChEBI" id="CHEBI:57841"/>
        <dbReference type="ChEBI" id="CHEBI:62899"/>
        <dbReference type="EC" id="2.5.1.3"/>
    </reaction>
</comment>
<dbReference type="Gene3D" id="3.40.1190.20">
    <property type="match status" value="1"/>
</dbReference>
<dbReference type="GO" id="GO:0004789">
    <property type="term" value="F:thiamine-phosphate diphosphorylase activity"/>
    <property type="evidence" value="ECO:0007669"/>
    <property type="project" value="UniProtKB-UniRule"/>
</dbReference>
<dbReference type="EMBL" id="LT965928">
    <property type="protein sequence ID" value="SOU39814.1"/>
    <property type="molecule type" value="Genomic_DNA"/>
</dbReference>
<proteinExistence type="inferred from homology"/>
<dbReference type="Proteomes" id="UP000615003">
    <property type="component" value="Unassembled WGS sequence"/>
</dbReference>
<evidence type="ECO:0000259" key="14">
    <source>
        <dbReference type="Pfam" id="PF02581"/>
    </source>
</evidence>
<feature type="binding site" evidence="13">
    <location>
        <position position="390"/>
    </location>
    <ligand>
        <name>Mg(2+)</name>
        <dbReference type="ChEBI" id="CHEBI:18420"/>
    </ligand>
</feature>
<dbReference type="InterPro" id="IPR036206">
    <property type="entry name" value="ThiamineP_synth_sf"/>
</dbReference>
<feature type="binding site" evidence="13">
    <location>
        <begin position="338"/>
        <end position="342"/>
    </location>
    <ligand>
        <name>4-amino-2-methyl-5-(diphosphooxymethyl)pyrimidine</name>
        <dbReference type="ChEBI" id="CHEBI:57841"/>
    </ligand>
</feature>
<comment type="catalytic activity">
    <reaction evidence="10 13">
        <text>4-methyl-5-(2-phosphooxyethyl)-thiazole + 4-amino-2-methyl-5-(diphosphooxymethyl)pyrimidine + H(+) = thiamine phosphate + diphosphate</text>
        <dbReference type="Rhea" id="RHEA:22328"/>
        <dbReference type="ChEBI" id="CHEBI:15378"/>
        <dbReference type="ChEBI" id="CHEBI:33019"/>
        <dbReference type="ChEBI" id="CHEBI:37575"/>
        <dbReference type="ChEBI" id="CHEBI:57841"/>
        <dbReference type="ChEBI" id="CHEBI:58296"/>
        <dbReference type="EC" id="2.5.1.3"/>
    </reaction>
</comment>
<dbReference type="RefSeq" id="WP_104641976.1">
    <property type="nucleotide sequence ID" value="NZ_AQGW01000018.1"/>
</dbReference>
<dbReference type="NCBIfam" id="TIGR00693">
    <property type="entry name" value="thiE"/>
    <property type="match status" value="1"/>
</dbReference>
<dbReference type="OrthoDB" id="9810880at2"/>
<protein>
    <recommendedName>
        <fullName evidence="13">Thiamine-phosphate synthase</fullName>
        <shortName evidence="13">TP synthase</shortName>
        <shortName evidence="13">TPS</shortName>
        <ecNumber evidence="13">2.5.1.3</ecNumber>
    </recommendedName>
    <alternativeName>
        <fullName evidence="13">Thiamine-phosphate pyrophosphorylase</fullName>
        <shortName evidence="13">TMP pyrophosphorylase</shortName>
        <shortName evidence="13">TMP-PPase</shortName>
    </alternativeName>
</protein>
<dbReference type="UniPathway" id="UPA00060">
    <property type="reaction ID" value="UER00138"/>
</dbReference>
<dbReference type="Pfam" id="PF08543">
    <property type="entry name" value="Phos_pyr_kin"/>
    <property type="match status" value="1"/>
</dbReference>
<dbReference type="HAMAP" id="MF_00097">
    <property type="entry name" value="TMP_synthase"/>
    <property type="match status" value="1"/>
</dbReference>
<comment type="caution">
    <text evidence="13">Lacks conserved residue(s) required for the propagation of feature annotation.</text>
</comment>
<evidence type="ECO:0000256" key="10">
    <source>
        <dbReference type="ARBA" id="ARBA00047334"/>
    </source>
</evidence>
<keyword evidence="5 16" id="KW-0418">Kinase</keyword>
<dbReference type="InterPro" id="IPR013749">
    <property type="entry name" value="PM/HMP-P_kinase-1"/>
</dbReference>
<evidence type="ECO:0000256" key="11">
    <source>
        <dbReference type="ARBA" id="ARBA00047851"/>
    </source>
</evidence>
<feature type="binding site" evidence="13">
    <location>
        <position position="371"/>
    </location>
    <ligand>
        <name>Mg(2+)</name>
        <dbReference type="ChEBI" id="CHEBI:18420"/>
    </ligand>
</feature>
<keyword evidence="6" id="KW-0067">ATP-binding</keyword>
<evidence type="ECO:0000256" key="13">
    <source>
        <dbReference type="HAMAP-Rule" id="MF_00097"/>
    </source>
</evidence>
<dbReference type="FunFam" id="3.20.20.70:FF:000064">
    <property type="entry name" value="Thiamine-phosphate synthase"/>
    <property type="match status" value="1"/>
</dbReference>
<dbReference type="Pfam" id="PF02581">
    <property type="entry name" value="TMP-TENI"/>
    <property type="match status" value="1"/>
</dbReference>
<dbReference type="GO" id="GO:0009228">
    <property type="term" value="P:thiamine biosynthetic process"/>
    <property type="evidence" value="ECO:0007669"/>
    <property type="project" value="UniProtKB-KW"/>
</dbReference>
<accession>A0A2K4X673</accession>
<evidence type="ECO:0000256" key="4">
    <source>
        <dbReference type="ARBA" id="ARBA00022741"/>
    </source>
</evidence>